<dbReference type="EMBL" id="CP084167">
    <property type="protein sequence ID" value="UJG44840.1"/>
    <property type="molecule type" value="Genomic_DNA"/>
</dbReference>
<evidence type="ECO:0000259" key="1">
    <source>
        <dbReference type="Pfam" id="PF12850"/>
    </source>
</evidence>
<feature type="domain" description="Calcineurin-like phosphoesterase" evidence="1">
    <location>
        <begin position="5"/>
        <end position="200"/>
    </location>
</feature>
<dbReference type="PANTHER" id="PTHR42850">
    <property type="entry name" value="METALLOPHOSPHOESTERASE"/>
    <property type="match status" value="1"/>
</dbReference>
<dbReference type="GO" id="GO:0005737">
    <property type="term" value="C:cytoplasm"/>
    <property type="evidence" value="ECO:0007669"/>
    <property type="project" value="TreeGrafter"/>
</dbReference>
<reference evidence="2" key="1">
    <citation type="journal article" date="2022" name="Nat. Microbiol.">
        <title>Unique mobile elements and scalable gene flow at the prokaryote-eukaryote boundary revealed by circularized Asgard archaea genomes.</title>
        <authorList>
            <person name="Wu F."/>
            <person name="Speth D.R."/>
            <person name="Philosof A."/>
            <person name="Cremiere A."/>
            <person name="Narayanan A."/>
            <person name="Barco R.A."/>
            <person name="Connon S.A."/>
            <person name="Amend J.P."/>
            <person name="Antoshechkin I.A."/>
            <person name="Orphan V.J."/>
        </authorList>
    </citation>
    <scope>NUCLEOTIDE SEQUENCE</scope>
    <source>
        <strain evidence="2">PR6</strain>
    </source>
</reference>
<dbReference type="AlphaFoldDB" id="A0A9Y1BU27"/>
<dbReference type="InterPro" id="IPR011152">
    <property type="entry name" value="Pesterase_MJ0912"/>
</dbReference>
<gene>
    <name evidence="2" type="ORF">K9W46_06555</name>
</gene>
<dbReference type="PIRSF" id="PIRSF000883">
    <property type="entry name" value="Pesterase_MJ0912"/>
    <property type="match status" value="1"/>
</dbReference>
<dbReference type="Proteomes" id="UP001200513">
    <property type="component" value="Chromosome"/>
</dbReference>
<proteinExistence type="predicted"/>
<dbReference type="GO" id="GO:0016791">
    <property type="term" value="F:phosphatase activity"/>
    <property type="evidence" value="ECO:0007669"/>
    <property type="project" value="TreeGrafter"/>
</dbReference>
<dbReference type="SUPFAM" id="SSF56300">
    <property type="entry name" value="Metallo-dependent phosphatases"/>
    <property type="match status" value="1"/>
</dbReference>
<evidence type="ECO:0000313" key="2">
    <source>
        <dbReference type="EMBL" id="UJG44840.1"/>
    </source>
</evidence>
<protein>
    <submittedName>
        <fullName evidence="2">Metallophosphatase family protein</fullName>
    </submittedName>
</protein>
<dbReference type="InterPro" id="IPR029052">
    <property type="entry name" value="Metallo-depent_PP-like"/>
</dbReference>
<dbReference type="InterPro" id="IPR050126">
    <property type="entry name" value="Ap4A_hydrolase"/>
</dbReference>
<dbReference type="PANTHER" id="PTHR42850:SF2">
    <property type="entry name" value="BLL5683 PROTEIN"/>
    <property type="match status" value="1"/>
</dbReference>
<dbReference type="InterPro" id="IPR024654">
    <property type="entry name" value="Calcineurin-like_PHP_lpxH"/>
</dbReference>
<dbReference type="Gene3D" id="3.60.21.10">
    <property type="match status" value="1"/>
</dbReference>
<sequence length="240" mass="27883">MKTYAIISDIHSNLEALTTVLDYIDDLSPDIIISLGDIVGYGPNPRECLHLIEKKANIQIIGNWDYAVYKNEYEHFNEIPRESFFWTRDILTDYEKKKLGSLPFYSIFPFSKSGENAMFVHGSPRSPLKDYVSPDLPSWTYTVFFEISNDFTEIDFLFLGHTHKPLHIVVGRKHLFNPGSVGQPRDGDPRASFMVFNIDEETLNFDYELVRLKYDVETTQEKMKEKGFNKFLINRLSKGF</sequence>
<name>A0A9Y1BU27_9ARCH</name>
<dbReference type="Pfam" id="PF12850">
    <property type="entry name" value="Metallophos_2"/>
    <property type="match status" value="1"/>
</dbReference>
<accession>A0A9Y1BU27</accession>
<organism evidence="2">
    <name type="scientific">Candidatus Heimdallarchaeum endolithica</name>
    <dbReference type="NCBI Taxonomy" id="2876572"/>
    <lineage>
        <taxon>Archaea</taxon>
        <taxon>Promethearchaeati</taxon>
        <taxon>Candidatus Heimdallarchaeota</taxon>
        <taxon>Candidatus Heimdallarchaeia (ex Rinke et al. 2021) (nom. nud.)</taxon>
        <taxon>Candidatus Heimdallarchaeales</taxon>
        <taxon>Candidatus Heimdallarchaeaceae</taxon>
        <taxon>Candidatus Heimdallarchaeum</taxon>
    </lineage>
</organism>